<keyword evidence="2" id="KW-1185">Reference proteome</keyword>
<evidence type="ECO:0000313" key="2">
    <source>
        <dbReference type="Proteomes" id="UP000596661"/>
    </source>
</evidence>
<dbReference type="EMBL" id="UZAU01000683">
    <property type="status" value="NOT_ANNOTATED_CDS"/>
    <property type="molecule type" value="Genomic_DNA"/>
</dbReference>
<accession>A0A803QBA8</accession>
<reference evidence="1" key="1">
    <citation type="submission" date="2018-11" db="EMBL/GenBank/DDBJ databases">
        <authorList>
            <person name="Grassa J C."/>
        </authorList>
    </citation>
    <scope>NUCLEOTIDE SEQUENCE [LARGE SCALE GENOMIC DNA]</scope>
</reference>
<protein>
    <submittedName>
        <fullName evidence="1">Uncharacterized protein</fullName>
    </submittedName>
</protein>
<organism evidence="1 2">
    <name type="scientific">Cannabis sativa</name>
    <name type="common">Hemp</name>
    <name type="synonym">Marijuana</name>
    <dbReference type="NCBI Taxonomy" id="3483"/>
    <lineage>
        <taxon>Eukaryota</taxon>
        <taxon>Viridiplantae</taxon>
        <taxon>Streptophyta</taxon>
        <taxon>Embryophyta</taxon>
        <taxon>Tracheophyta</taxon>
        <taxon>Spermatophyta</taxon>
        <taxon>Magnoliopsida</taxon>
        <taxon>eudicotyledons</taxon>
        <taxon>Gunneridae</taxon>
        <taxon>Pentapetalae</taxon>
        <taxon>rosids</taxon>
        <taxon>fabids</taxon>
        <taxon>Rosales</taxon>
        <taxon>Cannabaceae</taxon>
        <taxon>Cannabis</taxon>
    </lineage>
</organism>
<evidence type="ECO:0000313" key="1">
    <source>
        <dbReference type="EnsemblPlants" id="cds.evm.model.08.452"/>
    </source>
</evidence>
<dbReference type="PANTHER" id="PTHR31286">
    <property type="entry name" value="GLYCINE-RICH CELL WALL STRUCTURAL PROTEIN 1.8-LIKE"/>
    <property type="match status" value="1"/>
</dbReference>
<dbReference type="Proteomes" id="UP000596661">
    <property type="component" value="Chromosome 8"/>
</dbReference>
<reference evidence="1" key="2">
    <citation type="submission" date="2021-03" db="UniProtKB">
        <authorList>
            <consortium name="EnsemblPlants"/>
        </authorList>
    </citation>
    <scope>IDENTIFICATION</scope>
</reference>
<dbReference type="InterPro" id="IPR040256">
    <property type="entry name" value="At4g02000-like"/>
</dbReference>
<proteinExistence type="predicted"/>
<name>A0A803QBA8_CANSA</name>
<dbReference type="AlphaFoldDB" id="A0A803QBA8"/>
<dbReference type="Gramene" id="evm.model.08.452">
    <property type="protein sequence ID" value="cds.evm.model.08.452"/>
    <property type="gene ID" value="evm.TU.08.452"/>
</dbReference>
<sequence length="146" mass="16156">MNAVNGNLPSLLEACEEAQLEPQSSQFYILRKSWADEAIVVELQSKSKDMWAKLIEKVPPSAKNGFSCVAHFDNKPVIMRPWSPDLDVAKLNKSVPVSVKIHGLGLPYWGMNYLISLVSTISTLIVVDQITKDCSQAQFAPVLVDI</sequence>
<dbReference type="PANTHER" id="PTHR31286:SF165">
    <property type="entry name" value="DUF4283 DOMAIN-CONTAINING PROTEIN"/>
    <property type="match status" value="1"/>
</dbReference>
<dbReference type="EnsemblPlants" id="evm.model.08.452">
    <property type="protein sequence ID" value="cds.evm.model.08.452"/>
    <property type="gene ID" value="evm.TU.08.452"/>
</dbReference>